<dbReference type="AlphaFoldDB" id="D5PIG3"/>
<evidence type="ECO:0000313" key="2">
    <source>
        <dbReference type="EMBL" id="EFG74134.1"/>
    </source>
</evidence>
<dbReference type="HOGENOM" id="CLU_064448_0_0_11"/>
<protein>
    <recommendedName>
        <fullName evidence="1">DUF4268 domain-containing protein</fullName>
    </recommendedName>
</protein>
<evidence type="ECO:0000259" key="1">
    <source>
        <dbReference type="Pfam" id="PF14088"/>
    </source>
</evidence>
<dbReference type="Pfam" id="PF14088">
    <property type="entry name" value="DUF4268"/>
    <property type="match status" value="1"/>
</dbReference>
<dbReference type="eggNOG" id="COG1637">
    <property type="taxonomic scope" value="Bacteria"/>
</dbReference>
<reference evidence="2 3" key="1">
    <citation type="submission" date="2010-04" db="EMBL/GenBank/DDBJ databases">
        <authorList>
            <person name="Muzny D."/>
            <person name="Qin X."/>
            <person name="Deng J."/>
            <person name="Jiang H."/>
            <person name="Liu Y."/>
            <person name="Qu J."/>
            <person name="Song X.-Z."/>
            <person name="Zhang L."/>
            <person name="Thornton R."/>
            <person name="Coyle M."/>
            <person name="Francisco L."/>
            <person name="Jackson L."/>
            <person name="Javaid M."/>
            <person name="Korchina V."/>
            <person name="Kovar C."/>
            <person name="Mata R."/>
            <person name="Mathew T."/>
            <person name="Ngo R."/>
            <person name="Nguyen L."/>
            <person name="Nguyen N."/>
            <person name="Okwuonu G."/>
            <person name="Ongeri F."/>
            <person name="Pham C."/>
            <person name="Simmons D."/>
            <person name="Wilczek-Boney K."/>
            <person name="Hale W."/>
            <person name="Jakkamsetti A."/>
            <person name="Pham P."/>
            <person name="Ruth R."/>
            <person name="San Lucas F."/>
            <person name="Warren J."/>
            <person name="Zhang J."/>
            <person name="Zhao Z."/>
            <person name="Zhou C."/>
            <person name="Zhu D."/>
            <person name="Lee S."/>
            <person name="Bess C."/>
            <person name="Blankenburg K."/>
            <person name="Forbes L."/>
            <person name="Fu Q."/>
            <person name="Gubbala S."/>
            <person name="Hirani K."/>
            <person name="Jayaseelan J.C."/>
            <person name="Lara F."/>
            <person name="Munidasa M."/>
            <person name="Palculict T."/>
            <person name="Patil S."/>
            <person name="Pu L.-L."/>
            <person name="Saada N."/>
            <person name="Tang L."/>
            <person name="Weissenberger G."/>
            <person name="Zhu Y."/>
            <person name="Hemphill L."/>
            <person name="Shang Y."/>
            <person name="Youmans B."/>
            <person name="Ayvaz T."/>
            <person name="Ross M."/>
            <person name="Santibanez J."/>
            <person name="Aqrawi P."/>
            <person name="Gross S."/>
            <person name="Joshi V."/>
            <person name="Fowler G."/>
            <person name="Nazareth L."/>
            <person name="Reid J."/>
            <person name="Worley K."/>
            <person name="Petrosino J."/>
            <person name="Highlander S."/>
            <person name="Gibbs R."/>
        </authorList>
    </citation>
    <scope>NUCLEOTIDE SEQUENCE [LARGE SCALE GENOMIC DNA]</scope>
    <source>
        <strain evidence="2 3">ATCC BAA-614</strain>
    </source>
</reference>
<dbReference type="GO" id="GO:0003676">
    <property type="term" value="F:nucleic acid binding"/>
    <property type="evidence" value="ECO:0007669"/>
    <property type="project" value="InterPro"/>
</dbReference>
<name>D5PIG3_9MYCO</name>
<evidence type="ECO:0000313" key="3">
    <source>
        <dbReference type="Proteomes" id="UP000003653"/>
    </source>
</evidence>
<gene>
    <name evidence="2" type="ORF">HMPREF0591_5957</name>
</gene>
<comment type="caution">
    <text evidence="2">The sequence shown here is derived from an EMBL/GenBank/DDBJ whole genome shotgun (WGS) entry which is preliminary data.</text>
</comment>
<keyword evidence="3" id="KW-1185">Reference proteome</keyword>
<accession>D5PIG3</accession>
<organism evidence="2 3">
    <name type="scientific">Mycobacterium parascrofulaceum ATCC BAA-614</name>
    <dbReference type="NCBI Taxonomy" id="525368"/>
    <lineage>
        <taxon>Bacteria</taxon>
        <taxon>Bacillati</taxon>
        <taxon>Actinomycetota</taxon>
        <taxon>Actinomycetes</taxon>
        <taxon>Mycobacteriales</taxon>
        <taxon>Mycobacteriaceae</taxon>
        <taxon>Mycobacterium</taxon>
        <taxon>Mycobacterium simiae complex</taxon>
    </lineage>
</organism>
<sequence length="323" mass="36062">MTTPNLGRLKAVAPRDVWPHEAHSFTPWLLNNVDVLSDLLGMDLELQVAEHPVGGFSLDLLGRDLSDESVVIVENQLELSDHTHLGQILTYAAGTDPKTIVWITAGFRPEHRAALDWLNEHTDPDTRFFGIEIAVVQIGGSTPAPNFKLAVEPNDWEKQVKAATTAGAMTERSKLYWDFWEQFRSRVVSEYPGWTNRKTSTRDSWYSLPTGTSVASLESTFTQKGLEVQLYFGGPDPEVNTARFEALHAQQEQFEQALGQVAVWDGMTGRKAARVCTTSAFNDVANVEQWPAMIDWLLDQHLRFRRAIQAIGGLASLDQSGTR</sequence>
<dbReference type="RefSeq" id="WP_007171153.1">
    <property type="nucleotide sequence ID" value="NZ_GG770558.1"/>
</dbReference>
<proteinExistence type="predicted"/>
<dbReference type="EMBL" id="ADNV01000384">
    <property type="protein sequence ID" value="EFG74134.1"/>
    <property type="molecule type" value="Genomic_DNA"/>
</dbReference>
<feature type="domain" description="DUF4268" evidence="1">
    <location>
        <begin position="176"/>
        <end position="309"/>
    </location>
</feature>
<dbReference type="InterPro" id="IPR011856">
    <property type="entry name" value="tRNA_endonuc-like_dom_sf"/>
</dbReference>
<dbReference type="Proteomes" id="UP000003653">
    <property type="component" value="Unassembled WGS sequence"/>
</dbReference>
<dbReference type="InterPro" id="IPR025364">
    <property type="entry name" value="DUF4268"/>
</dbReference>
<dbReference type="Gene3D" id="3.40.1350.10">
    <property type="match status" value="1"/>
</dbReference>